<dbReference type="AlphaFoldDB" id="A0A4C1V9T7"/>
<gene>
    <name evidence="1" type="ORF">EVAR_31543_1</name>
</gene>
<evidence type="ECO:0000313" key="2">
    <source>
        <dbReference type="Proteomes" id="UP000299102"/>
    </source>
</evidence>
<sequence length="111" mass="12717">MFFSGHLKQERLIGPATRGSYGGMRHLAFEKNMQQLIWYRDRGATFEESGAGPSISGRKMNWARKTWRCRRHCSVDTDEAGAVFCGAAGGTIRKLKSRRGNHLMYRMYINK</sequence>
<dbReference type="Proteomes" id="UP000299102">
    <property type="component" value="Unassembled WGS sequence"/>
</dbReference>
<accession>A0A4C1V9T7</accession>
<reference evidence="1 2" key="1">
    <citation type="journal article" date="2019" name="Commun. Biol.">
        <title>The bagworm genome reveals a unique fibroin gene that provides high tensile strength.</title>
        <authorList>
            <person name="Kono N."/>
            <person name="Nakamura H."/>
            <person name="Ohtoshi R."/>
            <person name="Tomita M."/>
            <person name="Numata K."/>
            <person name="Arakawa K."/>
        </authorList>
    </citation>
    <scope>NUCLEOTIDE SEQUENCE [LARGE SCALE GENOMIC DNA]</scope>
</reference>
<comment type="caution">
    <text evidence="1">The sequence shown here is derived from an EMBL/GenBank/DDBJ whole genome shotgun (WGS) entry which is preliminary data.</text>
</comment>
<organism evidence="1 2">
    <name type="scientific">Eumeta variegata</name>
    <name type="common">Bagworm moth</name>
    <name type="synonym">Eumeta japonica</name>
    <dbReference type="NCBI Taxonomy" id="151549"/>
    <lineage>
        <taxon>Eukaryota</taxon>
        <taxon>Metazoa</taxon>
        <taxon>Ecdysozoa</taxon>
        <taxon>Arthropoda</taxon>
        <taxon>Hexapoda</taxon>
        <taxon>Insecta</taxon>
        <taxon>Pterygota</taxon>
        <taxon>Neoptera</taxon>
        <taxon>Endopterygota</taxon>
        <taxon>Lepidoptera</taxon>
        <taxon>Glossata</taxon>
        <taxon>Ditrysia</taxon>
        <taxon>Tineoidea</taxon>
        <taxon>Psychidae</taxon>
        <taxon>Oiketicinae</taxon>
        <taxon>Eumeta</taxon>
    </lineage>
</organism>
<keyword evidence="2" id="KW-1185">Reference proteome</keyword>
<evidence type="ECO:0000313" key="1">
    <source>
        <dbReference type="EMBL" id="GBP34674.1"/>
    </source>
</evidence>
<protein>
    <submittedName>
        <fullName evidence="1">Uncharacterized protein</fullName>
    </submittedName>
</protein>
<proteinExistence type="predicted"/>
<dbReference type="EMBL" id="BGZK01000292">
    <property type="protein sequence ID" value="GBP34674.1"/>
    <property type="molecule type" value="Genomic_DNA"/>
</dbReference>
<name>A0A4C1V9T7_EUMVA</name>